<dbReference type="SUPFAM" id="SSF53850">
    <property type="entry name" value="Periplasmic binding protein-like II"/>
    <property type="match status" value="1"/>
</dbReference>
<gene>
    <name evidence="11" type="ORF">DSM104443_01669</name>
</gene>
<dbReference type="Gene3D" id="3.40.190.120">
    <property type="entry name" value="Osmoprotection protein (prox), domain 2"/>
    <property type="match status" value="1"/>
</dbReference>
<evidence type="ECO:0000256" key="4">
    <source>
        <dbReference type="ARBA" id="ARBA00022989"/>
    </source>
</evidence>
<dbReference type="GO" id="GO:0031460">
    <property type="term" value="P:glycine betaine transport"/>
    <property type="evidence" value="ECO:0007669"/>
    <property type="project" value="UniProtKB-ARBA"/>
</dbReference>
<dbReference type="FunFam" id="1.10.3720.10:FF:000001">
    <property type="entry name" value="Glycine betaine ABC transporter, permease"/>
    <property type="match status" value="1"/>
</dbReference>
<feature type="transmembrane region" description="Helical" evidence="8">
    <location>
        <begin position="424"/>
        <end position="450"/>
    </location>
</feature>
<dbReference type="GO" id="GO:0043190">
    <property type="term" value="C:ATP-binding cassette (ABC) transporter complex"/>
    <property type="evidence" value="ECO:0007669"/>
    <property type="project" value="InterPro"/>
</dbReference>
<feature type="transmembrane region" description="Helical" evidence="8">
    <location>
        <begin position="313"/>
        <end position="332"/>
    </location>
</feature>
<dbReference type="RefSeq" id="WP_171091246.1">
    <property type="nucleotide sequence ID" value="NZ_CP053069.1"/>
</dbReference>
<dbReference type="KEGG" id="uru:DSM104443_01669"/>
<dbReference type="InterPro" id="IPR051204">
    <property type="entry name" value="ABC_transp_perm/SBD"/>
</dbReference>
<accession>A0A6M4GUC6</accession>
<evidence type="ECO:0000256" key="8">
    <source>
        <dbReference type="RuleBase" id="RU363032"/>
    </source>
</evidence>
<keyword evidence="12" id="KW-1185">Reference proteome</keyword>
<organism evidence="11 12">
    <name type="scientific">Usitatibacter rugosus</name>
    <dbReference type="NCBI Taxonomy" id="2732067"/>
    <lineage>
        <taxon>Bacteria</taxon>
        <taxon>Pseudomonadati</taxon>
        <taxon>Pseudomonadota</taxon>
        <taxon>Betaproteobacteria</taxon>
        <taxon>Nitrosomonadales</taxon>
        <taxon>Usitatibacteraceae</taxon>
        <taxon>Usitatibacter</taxon>
    </lineage>
</organism>
<evidence type="ECO:0000256" key="5">
    <source>
        <dbReference type="ARBA" id="ARBA00023136"/>
    </source>
</evidence>
<comment type="similarity">
    <text evidence="6">In the C-terminal section; belongs to the OsmX family.</text>
</comment>
<comment type="subcellular location">
    <subcellularLocation>
        <location evidence="1 8">Cell membrane</location>
        <topology evidence="1 8">Multi-pass membrane protein</topology>
    </subcellularLocation>
</comment>
<evidence type="ECO:0000259" key="10">
    <source>
        <dbReference type="PROSITE" id="PS50928"/>
    </source>
</evidence>
<dbReference type="CDD" id="cd06261">
    <property type="entry name" value="TM_PBP2"/>
    <property type="match status" value="1"/>
</dbReference>
<protein>
    <recommendedName>
        <fullName evidence="10">ABC transmembrane type-1 domain-containing protein</fullName>
    </recommendedName>
</protein>
<dbReference type="Proteomes" id="UP000501534">
    <property type="component" value="Chromosome"/>
</dbReference>
<evidence type="ECO:0000256" key="2">
    <source>
        <dbReference type="ARBA" id="ARBA00022448"/>
    </source>
</evidence>
<reference evidence="11 12" key="1">
    <citation type="submission" date="2020-04" db="EMBL/GenBank/DDBJ databases">
        <title>Usitatibacter rugosus gen. nov., sp. nov. and Usitatibacter palustris sp. nov., novel members of Usitatibacteraceae fam. nov. within the order Nitrosomonadales isolated from soil.</title>
        <authorList>
            <person name="Huber K.J."/>
            <person name="Neumann-Schaal M."/>
            <person name="Geppert A."/>
            <person name="Luckner M."/>
            <person name="Wanner G."/>
            <person name="Overmann J."/>
        </authorList>
    </citation>
    <scope>NUCLEOTIDE SEQUENCE [LARGE SCALE GENOMIC DNA]</scope>
    <source>
        <strain evidence="11 12">0125_3</strain>
    </source>
</reference>
<proteinExistence type="inferred from homology"/>
<evidence type="ECO:0000313" key="12">
    <source>
        <dbReference type="Proteomes" id="UP000501534"/>
    </source>
</evidence>
<evidence type="ECO:0000256" key="6">
    <source>
        <dbReference type="ARBA" id="ARBA00035642"/>
    </source>
</evidence>
<dbReference type="PROSITE" id="PS50928">
    <property type="entry name" value="ABC_TM1"/>
    <property type="match status" value="1"/>
</dbReference>
<feature type="domain" description="ABC transmembrane type-1" evidence="10">
    <location>
        <begin position="309"/>
        <end position="489"/>
    </location>
</feature>
<feature type="transmembrane region" description="Helical" evidence="8">
    <location>
        <begin position="470"/>
        <end position="489"/>
    </location>
</feature>
<dbReference type="InterPro" id="IPR007210">
    <property type="entry name" value="ABC_Gly_betaine_transp_sub-bd"/>
</dbReference>
<comment type="similarity">
    <text evidence="7">In the N-terminal section; belongs to the binding-protein-dependent transport system permease family.</text>
</comment>
<evidence type="ECO:0000256" key="7">
    <source>
        <dbReference type="ARBA" id="ARBA00035652"/>
    </source>
</evidence>
<dbReference type="AlphaFoldDB" id="A0A6M4GUC6"/>
<name>A0A6M4GUC6_9PROT</name>
<keyword evidence="5 8" id="KW-0472">Membrane</keyword>
<dbReference type="EMBL" id="CP053069">
    <property type="protein sequence ID" value="QJR10605.1"/>
    <property type="molecule type" value="Genomic_DNA"/>
</dbReference>
<dbReference type="SUPFAM" id="SSF161098">
    <property type="entry name" value="MetI-like"/>
    <property type="match status" value="1"/>
</dbReference>
<feature type="chain" id="PRO_5026959863" description="ABC transmembrane type-1 domain-containing protein" evidence="9">
    <location>
        <begin position="25"/>
        <end position="507"/>
    </location>
</feature>
<dbReference type="PANTHER" id="PTHR30177">
    <property type="entry name" value="GLYCINE BETAINE/L-PROLINE TRANSPORT SYSTEM PERMEASE PROTEIN PROW"/>
    <property type="match status" value="1"/>
</dbReference>
<evidence type="ECO:0000256" key="3">
    <source>
        <dbReference type="ARBA" id="ARBA00022692"/>
    </source>
</evidence>
<dbReference type="InterPro" id="IPR000515">
    <property type="entry name" value="MetI-like"/>
</dbReference>
<sequence length="507" mass="52716">MIRGAAWRLAAGLALLAAAIGAHAAPEPLRIGSKRFTESYVLGEVLVQAASRAGVPAEHKPGLGNTAILFAALRSGSIDAYPEYTGTIAAEILKSSGPLDLATINARLAPLGVAATVPLGFSNSYAIGVREDEALRGNLVTLGDLVRAPRLALGLSHEFLGRRDGWPGLKAAYSLPHSPTALDHGLAYEALNAGQVAAIDVYTTDAKLARGNIVLLEDNKKFFPRYDAVILHRADTPKHYPMAFAAFAGLEGRIDEVTMRSLNARAEIDHVPFAEVARTFLDATPTTVGTGGQRGLWKAIFAPDFGRLTRQHLVLVFGSLFAAVLVGVPLGILAAKVRAVSQPVLAVTGIAQTIPSLALLAILIPITGTIGAVPALIALFLYGLLPIVRNTHAGLLGVSKGQRDAARALGLKPGTILARIELPLALPTILAGIKTAAVIGVGTATIAAFVGAGGYGERIAQGLALNDNEALLAGAIPAAVLALLVHGIFEVIEHLAGQHTWNSSQDD</sequence>
<dbReference type="Pfam" id="PF00528">
    <property type="entry name" value="BPD_transp_1"/>
    <property type="match status" value="1"/>
</dbReference>
<keyword evidence="2 8" id="KW-0813">Transport</keyword>
<evidence type="ECO:0000256" key="9">
    <source>
        <dbReference type="SAM" id="SignalP"/>
    </source>
</evidence>
<keyword evidence="9" id="KW-0732">Signal</keyword>
<comment type="similarity">
    <text evidence="8">Belongs to the binding-protein-dependent transport system permease family.</text>
</comment>
<dbReference type="InterPro" id="IPR035906">
    <property type="entry name" value="MetI-like_sf"/>
</dbReference>
<dbReference type="PANTHER" id="PTHR30177:SF4">
    <property type="entry name" value="OSMOPROTECTANT IMPORT PERMEASE PROTEIN OSMW"/>
    <property type="match status" value="1"/>
</dbReference>
<dbReference type="Gene3D" id="1.10.3720.10">
    <property type="entry name" value="MetI-like"/>
    <property type="match status" value="1"/>
</dbReference>
<keyword evidence="3 8" id="KW-0812">Transmembrane</keyword>
<dbReference type="Gene3D" id="3.40.190.10">
    <property type="entry name" value="Periplasmic binding protein-like II"/>
    <property type="match status" value="1"/>
</dbReference>
<evidence type="ECO:0000256" key="1">
    <source>
        <dbReference type="ARBA" id="ARBA00004651"/>
    </source>
</evidence>
<dbReference type="GO" id="GO:0022857">
    <property type="term" value="F:transmembrane transporter activity"/>
    <property type="evidence" value="ECO:0007669"/>
    <property type="project" value="InterPro"/>
</dbReference>
<dbReference type="Pfam" id="PF04069">
    <property type="entry name" value="OpuAC"/>
    <property type="match status" value="1"/>
</dbReference>
<evidence type="ECO:0000313" key="11">
    <source>
        <dbReference type="EMBL" id="QJR10605.1"/>
    </source>
</evidence>
<keyword evidence="4 8" id="KW-1133">Transmembrane helix</keyword>
<feature type="signal peptide" evidence="9">
    <location>
        <begin position="1"/>
        <end position="24"/>
    </location>
</feature>